<dbReference type="SMART" id="SM00656">
    <property type="entry name" value="Amb_all"/>
    <property type="match status" value="1"/>
</dbReference>
<accession>A0A1T5HTK5</accession>
<keyword evidence="7" id="KW-1185">Reference proteome</keyword>
<proteinExistence type="inferred from homology"/>
<protein>
    <submittedName>
        <fullName evidence="6">Por secretion system C-terminal sorting domain-containing protein</fullName>
    </submittedName>
</protein>
<evidence type="ECO:0000256" key="1">
    <source>
        <dbReference type="ARBA" id="ARBA00023239"/>
    </source>
</evidence>
<evidence type="ECO:0000313" key="6">
    <source>
        <dbReference type="EMBL" id="SKC23984.1"/>
    </source>
</evidence>
<dbReference type="Gene3D" id="2.160.20.10">
    <property type="entry name" value="Single-stranded right-handed beta-helix, Pectin lyase-like"/>
    <property type="match status" value="1"/>
</dbReference>
<dbReference type="EMBL" id="FUYV01000025">
    <property type="protein sequence ID" value="SKC23984.1"/>
    <property type="molecule type" value="Genomic_DNA"/>
</dbReference>
<dbReference type="AlphaFoldDB" id="A0A1T5HTK5"/>
<sequence length="956" mass="104358">MKKNLFTLFLLLLSASALISQNPDFSLVGYGDTTGDNSPRSNNTGRAGIHHTTTGGEGSNPQVVTYTGNDLRDVLRSGDYMGGMIYEIYDADMLAGVLLEFTRHHRNSNYSAPYQPVTFYIKSNLTNTGSTREIRIEDTENVSIIGMINGGEKADFHDLGIRIIRCSNVIVRNLRIYNVRQGASTGTEIAYSNNIWIDRNEYHSEGLLPEIHRDYYDGLLDIKHQSNAITVSWNIFRDHYKGLLLGHSDSPSAAPDNITYHHNLFLNLNTRAPLIRFANVHMFNNVFENIQGSATNCRMGAVVRIENNHYINAGSGTVDSQGNYQQGAVGWWYGSSTGYWHLIDNIFDNSPLDDKVWQNNLSSTSVPYEYAHVLHPAQDIYDLVYQFAGRVQSYEPDEDATLSALYIGDILADGFSPSAFEYSHEVPFGTPSAPTVSAITAQSEAGLSISQATSLPGTATVHVTSANGQESNTYTVQFTMYDPSDDATLAGITIDGEPIEGFSSTNFNYTIDLPFGSPVPVVNATLSWHEAGMAMYEAGSIPGTNSIQVTSADGTESNIYYIIFTQSDPSADATLSEINVNGSLISGFSPSQTNYTINIPDSEASIPQVSAVVNDELASVEINQADDLPGVATVEVTAQDGSKQTYTVTFTVTTNWLIYDASALPGSSSPSFSASDFDNPSFSLVDDTDGCIDDNQLLKLEHTSPSSKGNWRYDFPSGQIAVTIVARVKALPGAFDKVMVIDMQFAGSRERIYINSDNTYWLRHAGAGSVSGPNEQLPNGADINEWNIIRLTKQGHNVNFYLNEHPVPVESVVTGTSTNNNYFRFGDPFGDQTSGALIDWIIWDETGAYAPGEGSPIPSWICSTYGDNVSTVTPDYENQQKVDIYPNPVTNGLVNIALTGFEGNKKIKLLNLSGTVISISETSANSYVLPVNLPTGIYLIQINNADFGVTKRLIVR</sequence>
<evidence type="ECO:0000256" key="4">
    <source>
        <dbReference type="SAM" id="SignalP"/>
    </source>
</evidence>
<dbReference type="NCBIfam" id="TIGR04183">
    <property type="entry name" value="Por_Secre_tail"/>
    <property type="match status" value="1"/>
</dbReference>
<reference evidence="6 7" key="1">
    <citation type="submission" date="2017-02" db="EMBL/GenBank/DDBJ databases">
        <authorList>
            <person name="Peterson S.W."/>
        </authorList>
    </citation>
    <scope>NUCLEOTIDE SEQUENCE [LARGE SCALE GENOMIC DNA]</scope>
    <source>
        <strain evidence="6 7">DSM 24412</strain>
    </source>
</reference>
<dbReference type="RefSeq" id="WP_079558936.1">
    <property type="nucleotide sequence ID" value="NZ_CP021904.1"/>
</dbReference>
<feature type="domain" description="Pectate lyase" evidence="5">
    <location>
        <begin position="110"/>
        <end position="316"/>
    </location>
</feature>
<dbReference type="InterPro" id="IPR012334">
    <property type="entry name" value="Pectin_lyas_fold"/>
</dbReference>
<dbReference type="OrthoDB" id="9804661at2"/>
<dbReference type="SUPFAM" id="SSF51126">
    <property type="entry name" value="Pectin lyase-like"/>
    <property type="match status" value="1"/>
</dbReference>
<dbReference type="GO" id="GO:0000272">
    <property type="term" value="P:polysaccharide catabolic process"/>
    <property type="evidence" value="ECO:0007669"/>
    <property type="project" value="UniProtKB-KW"/>
</dbReference>
<gene>
    <name evidence="6" type="ORF">SAMN03080601_03272</name>
</gene>
<dbReference type="STRING" id="889453.SAMN03080601_03272"/>
<comment type="subcellular location">
    <subcellularLocation>
        <location evidence="2">Secreted</location>
    </subcellularLocation>
</comment>
<dbReference type="KEGG" id="asx:CDL62_08580"/>
<evidence type="ECO:0000259" key="5">
    <source>
        <dbReference type="SMART" id="SM00656"/>
    </source>
</evidence>
<dbReference type="GO" id="GO:0005576">
    <property type="term" value="C:extracellular region"/>
    <property type="evidence" value="ECO:0007669"/>
    <property type="project" value="UniProtKB-SubCell"/>
</dbReference>
<keyword evidence="2" id="KW-0964">Secreted</keyword>
<dbReference type="PANTHER" id="PTHR31683">
    <property type="entry name" value="PECTATE LYASE 18-RELATED"/>
    <property type="match status" value="1"/>
</dbReference>
<organism evidence="6 7">
    <name type="scientific">Alkalitalea saponilacus</name>
    <dbReference type="NCBI Taxonomy" id="889453"/>
    <lineage>
        <taxon>Bacteria</taxon>
        <taxon>Pseudomonadati</taxon>
        <taxon>Bacteroidota</taxon>
        <taxon>Bacteroidia</taxon>
        <taxon>Marinilabiliales</taxon>
        <taxon>Marinilabiliaceae</taxon>
        <taxon>Alkalitalea</taxon>
    </lineage>
</organism>
<dbReference type="Proteomes" id="UP000191055">
    <property type="component" value="Unassembled WGS sequence"/>
</dbReference>
<dbReference type="PANTHER" id="PTHR31683:SF18">
    <property type="entry name" value="PECTATE LYASE 21-RELATED"/>
    <property type="match status" value="1"/>
</dbReference>
<dbReference type="Pfam" id="PF00544">
    <property type="entry name" value="Pectate_lyase_4"/>
    <property type="match status" value="1"/>
</dbReference>
<dbReference type="InterPro" id="IPR002022">
    <property type="entry name" value="Pec_lyase"/>
</dbReference>
<dbReference type="InterPro" id="IPR045032">
    <property type="entry name" value="PEL"/>
</dbReference>
<keyword evidence="2" id="KW-0119">Carbohydrate metabolism</keyword>
<keyword evidence="1 2" id="KW-0456">Lyase</keyword>
<evidence type="ECO:0000313" key="7">
    <source>
        <dbReference type="Proteomes" id="UP000191055"/>
    </source>
</evidence>
<feature type="chain" id="PRO_5012233808" evidence="4">
    <location>
        <begin position="20"/>
        <end position="956"/>
    </location>
</feature>
<keyword evidence="4" id="KW-0732">Signal</keyword>
<dbReference type="GO" id="GO:0030570">
    <property type="term" value="F:pectate lyase activity"/>
    <property type="evidence" value="ECO:0007669"/>
    <property type="project" value="InterPro"/>
</dbReference>
<dbReference type="InterPro" id="IPR026444">
    <property type="entry name" value="Secre_tail"/>
</dbReference>
<comment type="similarity">
    <text evidence="2">Belongs to the polysaccharide lyase 1 family.</text>
</comment>
<evidence type="ECO:0000256" key="3">
    <source>
        <dbReference type="SAM" id="MobiDB-lite"/>
    </source>
</evidence>
<dbReference type="InterPro" id="IPR011050">
    <property type="entry name" value="Pectin_lyase_fold/virulence"/>
</dbReference>
<evidence type="ECO:0000256" key="2">
    <source>
        <dbReference type="RuleBase" id="RU361173"/>
    </source>
</evidence>
<feature type="signal peptide" evidence="4">
    <location>
        <begin position="1"/>
        <end position="19"/>
    </location>
</feature>
<feature type="region of interest" description="Disordered" evidence="3">
    <location>
        <begin position="36"/>
        <end position="62"/>
    </location>
</feature>
<dbReference type="Pfam" id="PF18962">
    <property type="entry name" value="Por_Secre_tail"/>
    <property type="match status" value="1"/>
</dbReference>
<name>A0A1T5HTK5_9BACT</name>
<keyword evidence="2" id="KW-0624">Polysaccharide degradation</keyword>